<proteinExistence type="predicted"/>
<reference evidence="1 2" key="1">
    <citation type="submission" date="2016-01" db="EMBL/GenBank/DDBJ databases">
        <title>Genome Sequences of Twelve Sporeforming Bacillus Species Isolated from Foods.</title>
        <authorList>
            <person name="Berendsen E.M."/>
            <person name="Wells-Bennik M.H."/>
            <person name="Krawcyk A.O."/>
            <person name="De Jong A."/>
            <person name="Holsappel S."/>
            <person name="Eijlander R.T."/>
            <person name="Kuipers O.P."/>
        </authorList>
    </citation>
    <scope>NUCLEOTIDE SEQUENCE [LARGE SCALE GENOMIC DNA]</scope>
    <source>
        <strain evidence="1 2">B4098</strain>
    </source>
</reference>
<evidence type="ECO:0000313" key="2">
    <source>
        <dbReference type="Proteomes" id="UP000075288"/>
    </source>
</evidence>
<name>A0A150JYF6_HEYCO</name>
<comment type="caution">
    <text evidence="1">The sequence shown here is derived from an EMBL/GenBank/DDBJ whole genome shotgun (WGS) entry which is preliminary data.</text>
</comment>
<dbReference type="EMBL" id="LQYG01000055">
    <property type="protein sequence ID" value="KYC62257.1"/>
    <property type="molecule type" value="Genomic_DNA"/>
</dbReference>
<protein>
    <submittedName>
        <fullName evidence="1">Uncharacterized protein</fullName>
    </submittedName>
</protein>
<dbReference type="Proteomes" id="UP000075288">
    <property type="component" value="Unassembled WGS sequence"/>
</dbReference>
<evidence type="ECO:0000313" key="1">
    <source>
        <dbReference type="EMBL" id="KYC62257.1"/>
    </source>
</evidence>
<dbReference type="AlphaFoldDB" id="A0A150JYF6"/>
<accession>A0A150JYF6</accession>
<organism evidence="1 2">
    <name type="scientific">Heyndrickxia coagulans</name>
    <name type="common">Weizmannia coagulans</name>
    <dbReference type="NCBI Taxonomy" id="1398"/>
    <lineage>
        <taxon>Bacteria</taxon>
        <taxon>Bacillati</taxon>
        <taxon>Bacillota</taxon>
        <taxon>Bacilli</taxon>
        <taxon>Bacillales</taxon>
        <taxon>Bacillaceae</taxon>
        <taxon>Heyndrickxia</taxon>
    </lineage>
</organism>
<sequence length="73" mass="8748">MVQSPYYEHFLLIHTFARPSFSSHFHRFIHIYYANNKKIPLKNALFLQKSKMFLLSNLSLSKREVPPIRHGNF</sequence>
<dbReference type="PATRIC" id="fig|1398.26.peg.3221"/>
<gene>
    <name evidence="1" type="ORF">B4098_1039</name>
</gene>